<dbReference type="Proteomes" id="UP000007271">
    <property type="component" value="Unassembled WGS sequence"/>
</dbReference>
<dbReference type="Gene3D" id="1.10.150.380">
    <property type="entry name" value="GatB domain, N-terminal subdomain"/>
    <property type="match status" value="1"/>
</dbReference>
<dbReference type="NCBIfam" id="NF004012">
    <property type="entry name" value="PRK05477.1-2"/>
    <property type="match status" value="1"/>
</dbReference>
<dbReference type="EC" id="6.3.5.-" evidence="11"/>
<keyword evidence="13" id="KW-0808">Transferase</keyword>
<dbReference type="NCBIfam" id="NF004011">
    <property type="entry name" value="PRK05477.1-1"/>
    <property type="match status" value="1"/>
</dbReference>
<reference evidence="13 14" key="1">
    <citation type="submission" date="2012-05" db="EMBL/GenBank/DDBJ databases">
        <title>Complete Genome Sequence of Lactobacillus coryniformis CECT5711.</title>
        <authorList>
            <person name="Rodriguez J.M."/>
        </authorList>
    </citation>
    <scope>NUCLEOTIDE SEQUENCE [LARGE SCALE GENOMIC DNA]</scope>
    <source>
        <strain evidence="14">CECT5711</strain>
    </source>
</reference>
<proteinExistence type="inferred from homology"/>
<dbReference type="Pfam" id="PF02637">
    <property type="entry name" value="GatB_Yqey"/>
    <property type="match status" value="1"/>
</dbReference>
<comment type="catalytic activity">
    <reaction evidence="10 11">
        <text>L-glutamyl-tRNA(Gln) + L-glutamine + ATP + H2O = L-glutaminyl-tRNA(Gln) + L-glutamate + ADP + phosphate + H(+)</text>
        <dbReference type="Rhea" id="RHEA:17521"/>
        <dbReference type="Rhea" id="RHEA-COMP:9681"/>
        <dbReference type="Rhea" id="RHEA-COMP:9684"/>
        <dbReference type="ChEBI" id="CHEBI:15377"/>
        <dbReference type="ChEBI" id="CHEBI:15378"/>
        <dbReference type="ChEBI" id="CHEBI:29985"/>
        <dbReference type="ChEBI" id="CHEBI:30616"/>
        <dbReference type="ChEBI" id="CHEBI:43474"/>
        <dbReference type="ChEBI" id="CHEBI:58359"/>
        <dbReference type="ChEBI" id="CHEBI:78520"/>
        <dbReference type="ChEBI" id="CHEBI:78521"/>
        <dbReference type="ChEBI" id="CHEBI:456216"/>
    </reaction>
</comment>
<feature type="domain" description="Asn/Gln amidotransferase" evidence="12">
    <location>
        <begin position="326"/>
        <end position="473"/>
    </location>
</feature>
<evidence type="ECO:0000313" key="13">
    <source>
        <dbReference type="EMBL" id="EJN54528.1"/>
    </source>
</evidence>
<dbReference type="Pfam" id="PF02934">
    <property type="entry name" value="GatB_N"/>
    <property type="match status" value="1"/>
</dbReference>
<sequence length="476" mass="53256">MNFETTIGLEVHVELKTKSKMFSPSANEFGDTPNMNTNVIDWGYPGVLPSVNKGALEYGMRAALALNATIATENHFDRKNYFYPDNPKAYQITQFEQPIGHDGWVEVELNNGDTKKIGIEELHLEEDAGKNTHRGQNSYVDLNRQGTPLIEIVSKPDMASPEEAYKYLETLRQVIQFSGVSDVKMEEGSLRVDANISIRPVGQKEYGVKTELKNINSFNYLRKGLEYEEKRQAQILLSGGTIRQETRGYNENTGETVLQRVKEGSDDYRYFPEPDIPPIHISDDWIAEVRRSIPEMPAARRQRYINDLGLSAADATVLTQSLEMADFFEATVAAGADAKLAANWLQGEVSAYLNAEKLELTATKLTAVNLATMINLITDGTISSKIAKKVFKEIITNGTEPKQWVEAKGLVQLSDPAKLLPIITEILDNNQQSIDDFKNGKDRAIGFLVGQIMKQTRGQANPKVVNQLLIQELKQR</sequence>
<keyword evidence="6 11" id="KW-0067">ATP-binding</keyword>
<keyword evidence="4 11" id="KW-0436">Ligase</keyword>
<comment type="subunit">
    <text evidence="2 11">Heterotrimer of A, B and C subunits.</text>
</comment>
<dbReference type="SUPFAM" id="SSF89095">
    <property type="entry name" value="GatB/YqeY motif"/>
    <property type="match status" value="1"/>
</dbReference>
<dbReference type="RefSeq" id="WP_003680213.1">
    <property type="nucleotide sequence ID" value="NZ_AKFP01000092.1"/>
</dbReference>
<evidence type="ECO:0000313" key="14">
    <source>
        <dbReference type="Proteomes" id="UP000007271"/>
    </source>
</evidence>
<dbReference type="InterPro" id="IPR003789">
    <property type="entry name" value="Asn/Gln_tRNA_amidoTrase-B-like"/>
</dbReference>
<evidence type="ECO:0000256" key="1">
    <source>
        <dbReference type="ARBA" id="ARBA00005306"/>
    </source>
</evidence>
<comment type="function">
    <text evidence="8 11">Allows the formation of correctly charged Asn-tRNA(Asn) or Gln-tRNA(Gln) through the transamidation of misacylated Asp-tRNA(Asn) or Glu-tRNA(Gln) in organisms which lack either or both of asparaginyl-tRNA or glutaminyl-tRNA synthetases. The reaction takes place in the presence of glutamine and ATP through an activated phospho-Asp-tRNA(Asn) or phospho-Glu-tRNA(Gln).</text>
</comment>
<comment type="caution">
    <text evidence="13">The sequence shown here is derived from an EMBL/GenBank/DDBJ whole genome shotgun (WGS) entry which is preliminary data.</text>
</comment>
<evidence type="ECO:0000256" key="7">
    <source>
        <dbReference type="ARBA" id="ARBA00022917"/>
    </source>
</evidence>
<dbReference type="InterPro" id="IPR023168">
    <property type="entry name" value="GatB_Yqey_C_2"/>
</dbReference>
<evidence type="ECO:0000256" key="5">
    <source>
        <dbReference type="ARBA" id="ARBA00022741"/>
    </source>
</evidence>
<name>J2Z256_9LACO</name>
<evidence type="ECO:0000256" key="9">
    <source>
        <dbReference type="ARBA" id="ARBA00047380"/>
    </source>
</evidence>
<accession>J2Z256</accession>
<dbReference type="AlphaFoldDB" id="J2Z256"/>
<dbReference type="Gene3D" id="1.10.10.410">
    <property type="match status" value="1"/>
</dbReference>
<dbReference type="InterPro" id="IPR006075">
    <property type="entry name" value="Asn/Gln-tRNA_Trfase_suB/E_cat"/>
</dbReference>
<evidence type="ECO:0000256" key="3">
    <source>
        <dbReference type="ARBA" id="ARBA00016923"/>
    </source>
</evidence>
<dbReference type="PROSITE" id="PS01234">
    <property type="entry name" value="GATB"/>
    <property type="match status" value="1"/>
</dbReference>
<dbReference type="InterPro" id="IPR018027">
    <property type="entry name" value="Asn/Gln_amidotransferase"/>
</dbReference>
<evidence type="ECO:0000256" key="4">
    <source>
        <dbReference type="ARBA" id="ARBA00022598"/>
    </source>
</evidence>
<dbReference type="GO" id="GO:0050566">
    <property type="term" value="F:asparaginyl-tRNA synthase (glutamine-hydrolyzing) activity"/>
    <property type="evidence" value="ECO:0007669"/>
    <property type="project" value="RHEA"/>
</dbReference>
<dbReference type="InterPro" id="IPR017958">
    <property type="entry name" value="Gln-tRNA_amidoTrfase_suB_CS"/>
</dbReference>
<dbReference type="PANTHER" id="PTHR11659">
    <property type="entry name" value="GLUTAMYL-TRNA GLN AMIDOTRANSFERASE SUBUNIT B MITOCHONDRIAL AND PROKARYOTIC PET112-RELATED"/>
    <property type="match status" value="1"/>
</dbReference>
<dbReference type="NCBIfam" id="NF004014">
    <property type="entry name" value="PRK05477.1-4"/>
    <property type="match status" value="1"/>
</dbReference>
<evidence type="ECO:0000256" key="8">
    <source>
        <dbReference type="ARBA" id="ARBA00024799"/>
    </source>
</evidence>
<dbReference type="PATRIC" id="fig|1185325.3.peg.2445"/>
<dbReference type="GO" id="GO:0006412">
    <property type="term" value="P:translation"/>
    <property type="evidence" value="ECO:0007669"/>
    <property type="project" value="UniProtKB-UniRule"/>
</dbReference>
<evidence type="ECO:0000259" key="12">
    <source>
        <dbReference type="SMART" id="SM00845"/>
    </source>
</evidence>
<dbReference type="PANTHER" id="PTHR11659:SF0">
    <property type="entry name" value="GLUTAMYL-TRNA(GLN) AMIDOTRANSFERASE SUBUNIT B, MITOCHONDRIAL"/>
    <property type="match status" value="1"/>
</dbReference>
<dbReference type="InterPro" id="IPR017959">
    <property type="entry name" value="Asn/Gln-tRNA_amidoTrfase_suB/E"/>
</dbReference>
<organism evidence="13 14">
    <name type="scientific">Loigolactobacillus coryniformis subsp. coryniformis CECT 5711</name>
    <dbReference type="NCBI Taxonomy" id="1185325"/>
    <lineage>
        <taxon>Bacteria</taxon>
        <taxon>Bacillati</taxon>
        <taxon>Bacillota</taxon>
        <taxon>Bacilli</taxon>
        <taxon>Lactobacillales</taxon>
        <taxon>Lactobacillaceae</taxon>
        <taxon>Loigolactobacillus</taxon>
    </lineage>
</organism>
<dbReference type="SUPFAM" id="SSF55931">
    <property type="entry name" value="Glutamine synthetase/guanido kinase"/>
    <property type="match status" value="1"/>
</dbReference>
<dbReference type="FunFam" id="1.10.150.380:FF:000001">
    <property type="entry name" value="Aspartyl/glutamyl-tRNA(Asn/Gln) amidotransferase subunit B"/>
    <property type="match status" value="1"/>
</dbReference>
<dbReference type="HAMAP" id="MF_00121">
    <property type="entry name" value="GatB"/>
    <property type="match status" value="1"/>
</dbReference>
<gene>
    <name evidence="11" type="primary">gatB</name>
    <name evidence="13" type="ORF">A11Y_119340</name>
</gene>
<dbReference type="SMART" id="SM00845">
    <property type="entry name" value="GatB_Yqey"/>
    <property type="match status" value="1"/>
</dbReference>
<keyword evidence="7 11" id="KW-0648">Protein biosynthesis</keyword>
<dbReference type="FunFam" id="1.10.10.410:FF:000001">
    <property type="entry name" value="Aspartyl/glutamyl-tRNA(Asn/Gln) amidotransferase subunit B"/>
    <property type="match status" value="1"/>
</dbReference>
<dbReference type="InterPro" id="IPR014746">
    <property type="entry name" value="Gln_synth/guanido_kin_cat_dom"/>
</dbReference>
<dbReference type="GO" id="GO:0016740">
    <property type="term" value="F:transferase activity"/>
    <property type="evidence" value="ECO:0007669"/>
    <property type="project" value="UniProtKB-KW"/>
</dbReference>
<evidence type="ECO:0000256" key="10">
    <source>
        <dbReference type="ARBA" id="ARBA00047913"/>
    </source>
</evidence>
<protein>
    <recommendedName>
        <fullName evidence="3 11">Aspartyl/glutamyl-tRNA(Asn/Gln) amidotransferase subunit B</fullName>
        <shortName evidence="11">Asp/Glu-ADT subunit B</shortName>
        <ecNumber evidence="11">6.3.5.-</ecNumber>
    </recommendedName>
</protein>
<dbReference type="InterPro" id="IPR004413">
    <property type="entry name" value="GatB"/>
</dbReference>
<evidence type="ECO:0000256" key="6">
    <source>
        <dbReference type="ARBA" id="ARBA00022840"/>
    </source>
</evidence>
<comment type="similarity">
    <text evidence="1 11">Belongs to the GatB/GatE family. GatB subfamily.</text>
</comment>
<keyword evidence="5 11" id="KW-0547">Nucleotide-binding</keyword>
<dbReference type="GO" id="GO:0070681">
    <property type="term" value="P:glutaminyl-tRNAGln biosynthesis via transamidation"/>
    <property type="evidence" value="ECO:0007669"/>
    <property type="project" value="TreeGrafter"/>
</dbReference>
<dbReference type="STRING" id="1185325.A11Y_119340"/>
<dbReference type="EMBL" id="AKFP01000092">
    <property type="protein sequence ID" value="EJN54528.1"/>
    <property type="molecule type" value="Genomic_DNA"/>
</dbReference>
<evidence type="ECO:0000256" key="11">
    <source>
        <dbReference type="HAMAP-Rule" id="MF_00121"/>
    </source>
</evidence>
<dbReference type="GO" id="GO:0050567">
    <property type="term" value="F:glutaminyl-tRNA synthase (glutamine-hydrolyzing) activity"/>
    <property type="evidence" value="ECO:0007669"/>
    <property type="project" value="UniProtKB-UniRule"/>
</dbReference>
<dbReference type="GO" id="GO:0005524">
    <property type="term" value="F:ATP binding"/>
    <property type="evidence" value="ECO:0007669"/>
    <property type="project" value="UniProtKB-KW"/>
</dbReference>
<dbReference type="InterPro" id="IPR042114">
    <property type="entry name" value="GatB_C_1"/>
</dbReference>
<comment type="catalytic activity">
    <reaction evidence="9 11">
        <text>L-aspartyl-tRNA(Asn) + L-glutamine + ATP + H2O = L-asparaginyl-tRNA(Asn) + L-glutamate + ADP + phosphate + 2 H(+)</text>
        <dbReference type="Rhea" id="RHEA:14513"/>
        <dbReference type="Rhea" id="RHEA-COMP:9674"/>
        <dbReference type="Rhea" id="RHEA-COMP:9677"/>
        <dbReference type="ChEBI" id="CHEBI:15377"/>
        <dbReference type="ChEBI" id="CHEBI:15378"/>
        <dbReference type="ChEBI" id="CHEBI:29985"/>
        <dbReference type="ChEBI" id="CHEBI:30616"/>
        <dbReference type="ChEBI" id="CHEBI:43474"/>
        <dbReference type="ChEBI" id="CHEBI:58359"/>
        <dbReference type="ChEBI" id="CHEBI:78515"/>
        <dbReference type="ChEBI" id="CHEBI:78516"/>
        <dbReference type="ChEBI" id="CHEBI:456216"/>
    </reaction>
</comment>
<evidence type="ECO:0000256" key="2">
    <source>
        <dbReference type="ARBA" id="ARBA00011123"/>
    </source>
</evidence>
<dbReference type="NCBIfam" id="TIGR00133">
    <property type="entry name" value="gatB"/>
    <property type="match status" value="1"/>
</dbReference>